<comment type="pathway">
    <text evidence="4">Lipid metabolism.</text>
</comment>
<reference evidence="21" key="1">
    <citation type="journal article" date="2019" name="Int. J. Syst. Evol. Microbiol.">
        <title>The Global Catalogue of Microorganisms (GCM) 10K type strain sequencing project: providing services to taxonomists for standard genome sequencing and annotation.</title>
        <authorList>
            <consortium name="The Broad Institute Genomics Platform"/>
            <consortium name="The Broad Institute Genome Sequencing Center for Infectious Disease"/>
            <person name="Wu L."/>
            <person name="Ma J."/>
        </authorList>
    </citation>
    <scope>NUCLEOTIDE SEQUENCE [LARGE SCALE GENOMIC DNA]</scope>
    <source>
        <strain evidence="21">CCUG 56029</strain>
    </source>
</reference>
<dbReference type="PANTHER" id="PTHR46382:SF1">
    <property type="entry name" value="PHOSPHATIDATE CYTIDYLYLTRANSFERASE"/>
    <property type="match status" value="1"/>
</dbReference>
<keyword evidence="11 18" id="KW-0812">Transmembrane</keyword>
<keyword evidence="17" id="KW-1208">Phospholipid metabolism</keyword>
<evidence type="ECO:0000256" key="4">
    <source>
        <dbReference type="ARBA" id="ARBA00005189"/>
    </source>
</evidence>
<feature type="transmembrane region" description="Helical" evidence="19">
    <location>
        <begin position="77"/>
        <end position="94"/>
    </location>
</feature>
<evidence type="ECO:0000256" key="9">
    <source>
        <dbReference type="ARBA" id="ARBA00022516"/>
    </source>
</evidence>
<dbReference type="Proteomes" id="UP001597213">
    <property type="component" value="Unassembled WGS sequence"/>
</dbReference>
<feature type="transmembrane region" description="Helical" evidence="19">
    <location>
        <begin position="255"/>
        <end position="274"/>
    </location>
</feature>
<keyword evidence="15 19" id="KW-0472">Membrane</keyword>
<dbReference type="InterPro" id="IPR000374">
    <property type="entry name" value="PC_trans"/>
</dbReference>
<feature type="transmembrane region" description="Helical" evidence="19">
    <location>
        <begin position="188"/>
        <end position="206"/>
    </location>
</feature>
<evidence type="ECO:0000256" key="11">
    <source>
        <dbReference type="ARBA" id="ARBA00022692"/>
    </source>
</evidence>
<evidence type="ECO:0000256" key="15">
    <source>
        <dbReference type="ARBA" id="ARBA00023136"/>
    </source>
</evidence>
<sequence>MTSGNRSGTEGRGRWADLGVRVTSAAVLIVIAVILAWSSGIWLRLGVSVLTGTMIWELARMTAWSHPEFHTVLSGEWRPLITGILAALMTFLALTIDSNWAVLLLGIPAFAGMLGARNDLKPAFVLFAVAMGLGGYGLVLLLEAKGFAVVGWIVGCVILSDVAGYFAGKQFGGPKFWPAISPKKTWSGTVAGWLAAALYGLVLVVAGHAGPLLILLSPLVAFAGQMGDIAESWLKRRTGVKDSSNLIPGHGGVMDRFDAMTGAILAALLIWLLSGLPQIGTGG</sequence>
<feature type="transmembrane region" description="Helical" evidence="19">
    <location>
        <begin position="147"/>
        <end position="167"/>
    </location>
</feature>
<evidence type="ECO:0000256" key="6">
    <source>
        <dbReference type="ARBA" id="ARBA00012487"/>
    </source>
</evidence>
<comment type="pathway">
    <text evidence="3 18">Phospholipid metabolism; CDP-diacylglycerol biosynthesis; CDP-diacylglycerol from sn-glycerol 3-phosphate: step 3/3.</text>
</comment>
<keyword evidence="16" id="KW-0594">Phospholipid biosynthesis</keyword>
<evidence type="ECO:0000256" key="14">
    <source>
        <dbReference type="ARBA" id="ARBA00023098"/>
    </source>
</evidence>
<evidence type="ECO:0000256" key="12">
    <source>
        <dbReference type="ARBA" id="ARBA00022695"/>
    </source>
</evidence>
<evidence type="ECO:0000313" key="20">
    <source>
        <dbReference type="EMBL" id="MFD1881063.1"/>
    </source>
</evidence>
<evidence type="ECO:0000256" key="17">
    <source>
        <dbReference type="ARBA" id="ARBA00023264"/>
    </source>
</evidence>
<keyword evidence="12 18" id="KW-0548">Nucleotidyltransferase</keyword>
<proteinExistence type="inferred from homology"/>
<evidence type="ECO:0000256" key="19">
    <source>
        <dbReference type="SAM" id="Phobius"/>
    </source>
</evidence>
<dbReference type="RefSeq" id="WP_379140596.1">
    <property type="nucleotide sequence ID" value="NZ_JBHUEN010000013.1"/>
</dbReference>
<protein>
    <recommendedName>
        <fullName evidence="7 18">Phosphatidate cytidylyltransferase</fullName>
        <ecNumber evidence="6 18">2.7.7.41</ecNumber>
    </recommendedName>
</protein>
<comment type="catalytic activity">
    <reaction evidence="1 18">
        <text>a 1,2-diacyl-sn-glycero-3-phosphate + CTP + H(+) = a CDP-1,2-diacyl-sn-glycerol + diphosphate</text>
        <dbReference type="Rhea" id="RHEA:16229"/>
        <dbReference type="ChEBI" id="CHEBI:15378"/>
        <dbReference type="ChEBI" id="CHEBI:33019"/>
        <dbReference type="ChEBI" id="CHEBI:37563"/>
        <dbReference type="ChEBI" id="CHEBI:58332"/>
        <dbReference type="ChEBI" id="CHEBI:58608"/>
        <dbReference type="EC" id="2.7.7.41"/>
    </reaction>
</comment>
<feature type="transmembrane region" description="Helical" evidence="19">
    <location>
        <begin position="123"/>
        <end position="141"/>
    </location>
</feature>
<keyword evidence="8" id="KW-1003">Cell membrane</keyword>
<accession>A0ABW4R516</accession>
<dbReference type="EC" id="2.7.7.41" evidence="6 18"/>
<keyword evidence="21" id="KW-1185">Reference proteome</keyword>
<dbReference type="PROSITE" id="PS01315">
    <property type="entry name" value="CDS"/>
    <property type="match status" value="1"/>
</dbReference>
<comment type="subcellular location">
    <subcellularLocation>
        <location evidence="2">Cell membrane</location>
        <topology evidence="2">Multi-pass membrane protein</topology>
    </subcellularLocation>
</comment>
<feature type="transmembrane region" description="Helical" evidence="19">
    <location>
        <begin position="25"/>
        <end position="56"/>
    </location>
</feature>
<dbReference type="PANTHER" id="PTHR46382">
    <property type="entry name" value="PHOSPHATIDATE CYTIDYLYLTRANSFERASE"/>
    <property type="match status" value="1"/>
</dbReference>
<evidence type="ECO:0000256" key="1">
    <source>
        <dbReference type="ARBA" id="ARBA00001698"/>
    </source>
</evidence>
<keyword evidence="10 18" id="KW-0808">Transferase</keyword>
<name>A0ABW4R516_9RHOB</name>
<dbReference type="GO" id="GO:0016779">
    <property type="term" value="F:nucleotidyltransferase activity"/>
    <property type="evidence" value="ECO:0007669"/>
    <property type="project" value="UniProtKB-KW"/>
</dbReference>
<evidence type="ECO:0000256" key="16">
    <source>
        <dbReference type="ARBA" id="ARBA00023209"/>
    </source>
</evidence>
<comment type="caution">
    <text evidence="20">The sequence shown here is derived from an EMBL/GenBank/DDBJ whole genome shotgun (WGS) entry which is preliminary data.</text>
</comment>
<keyword evidence="13 19" id="KW-1133">Transmembrane helix</keyword>
<evidence type="ECO:0000256" key="8">
    <source>
        <dbReference type="ARBA" id="ARBA00022475"/>
    </source>
</evidence>
<keyword evidence="9" id="KW-0444">Lipid biosynthesis</keyword>
<comment type="similarity">
    <text evidence="5 18">Belongs to the CDS family.</text>
</comment>
<evidence type="ECO:0000256" key="3">
    <source>
        <dbReference type="ARBA" id="ARBA00005119"/>
    </source>
</evidence>
<evidence type="ECO:0000256" key="13">
    <source>
        <dbReference type="ARBA" id="ARBA00022989"/>
    </source>
</evidence>
<organism evidence="20 21">
    <name type="scientific">Paracoccus pacificus</name>
    <dbReference type="NCBI Taxonomy" id="1463598"/>
    <lineage>
        <taxon>Bacteria</taxon>
        <taxon>Pseudomonadati</taxon>
        <taxon>Pseudomonadota</taxon>
        <taxon>Alphaproteobacteria</taxon>
        <taxon>Rhodobacterales</taxon>
        <taxon>Paracoccaceae</taxon>
        <taxon>Paracoccus</taxon>
    </lineage>
</organism>
<evidence type="ECO:0000256" key="2">
    <source>
        <dbReference type="ARBA" id="ARBA00004651"/>
    </source>
</evidence>
<keyword evidence="14" id="KW-0443">Lipid metabolism</keyword>
<dbReference type="Pfam" id="PF01148">
    <property type="entry name" value="CTP_transf_1"/>
    <property type="match status" value="1"/>
</dbReference>
<evidence type="ECO:0000256" key="5">
    <source>
        <dbReference type="ARBA" id="ARBA00010185"/>
    </source>
</evidence>
<gene>
    <name evidence="20" type="ORF">ACFSCT_04955</name>
</gene>
<evidence type="ECO:0000256" key="18">
    <source>
        <dbReference type="RuleBase" id="RU003938"/>
    </source>
</evidence>
<dbReference type="EMBL" id="JBHUEN010000013">
    <property type="protein sequence ID" value="MFD1881063.1"/>
    <property type="molecule type" value="Genomic_DNA"/>
</dbReference>
<evidence type="ECO:0000256" key="7">
    <source>
        <dbReference type="ARBA" id="ARBA00019373"/>
    </source>
</evidence>
<evidence type="ECO:0000313" key="21">
    <source>
        <dbReference type="Proteomes" id="UP001597213"/>
    </source>
</evidence>
<evidence type="ECO:0000256" key="10">
    <source>
        <dbReference type="ARBA" id="ARBA00022679"/>
    </source>
</evidence>